<accession>A0A1H8NZ92</accession>
<dbReference type="EMBL" id="FOCT01000018">
    <property type="protein sequence ID" value="SEO34986.1"/>
    <property type="molecule type" value="Genomic_DNA"/>
</dbReference>
<sequence>MPLRTSCYSGLIQLTLAILTVRTLFMQARSRALADSISRPSSIPTPSGPSQTRPSSIPAGYPLQLPICSTTSATFLCRADRSIEYCGQPEPTITSSTLRSTTSSTHKPGQIIRRPTAFLKHSFNDCNSGLNTPWHACRKNRQPDTVHHGIWSR</sequence>
<organism evidence="2 3">
    <name type="scientific">Nitrosospira multiformis</name>
    <dbReference type="NCBI Taxonomy" id="1231"/>
    <lineage>
        <taxon>Bacteria</taxon>
        <taxon>Pseudomonadati</taxon>
        <taxon>Pseudomonadota</taxon>
        <taxon>Betaproteobacteria</taxon>
        <taxon>Nitrosomonadales</taxon>
        <taxon>Nitrosomonadaceae</taxon>
        <taxon>Nitrosospira</taxon>
    </lineage>
</organism>
<evidence type="ECO:0000313" key="2">
    <source>
        <dbReference type="EMBL" id="SEO34986.1"/>
    </source>
</evidence>
<reference evidence="2 3" key="1">
    <citation type="submission" date="2016-10" db="EMBL/GenBank/DDBJ databases">
        <authorList>
            <person name="de Groot N.N."/>
        </authorList>
    </citation>
    <scope>NUCLEOTIDE SEQUENCE [LARGE SCALE GENOMIC DNA]</scope>
    <source>
        <strain evidence="2 3">Nl18</strain>
    </source>
</reference>
<protein>
    <submittedName>
        <fullName evidence="2">Uncharacterized protein</fullName>
    </submittedName>
</protein>
<dbReference type="AlphaFoldDB" id="A0A1H8NZ92"/>
<dbReference type="Proteomes" id="UP000183898">
    <property type="component" value="Unassembled WGS sequence"/>
</dbReference>
<gene>
    <name evidence="2" type="ORF">SAMN05216404_11832</name>
</gene>
<feature type="region of interest" description="Disordered" evidence="1">
    <location>
        <begin position="36"/>
        <end position="56"/>
    </location>
</feature>
<name>A0A1H8NZ92_9PROT</name>
<proteinExistence type="predicted"/>
<evidence type="ECO:0000256" key="1">
    <source>
        <dbReference type="SAM" id="MobiDB-lite"/>
    </source>
</evidence>
<evidence type="ECO:0000313" key="3">
    <source>
        <dbReference type="Proteomes" id="UP000183898"/>
    </source>
</evidence>
<feature type="compositionally biased region" description="Low complexity" evidence="1">
    <location>
        <begin position="36"/>
        <end position="50"/>
    </location>
</feature>